<gene>
    <name evidence="1" type="ORF">pETSU_265</name>
</gene>
<name>A0A4D6DYI4_9CAUD</name>
<dbReference type="EMBL" id="MK689364">
    <property type="protein sequence ID" value="QBZ70846.1"/>
    <property type="molecule type" value="Genomic_DNA"/>
</dbReference>
<sequence>MIVTKESLRTIAELATQHIADNAIVTGKFVEDLNGDIVLTFDNKVDIPRDFASCKITHHGLDLGTIQIPDLNLFYKQANGGIAPQLWQNKTASYIYRQLLKYLVKLFMHNDPAMIDVKTRIEQSDDVVQWSVSNLQFFGHYSKQGAGLKVKDGQTILYENIKSNKIGVTTELGYQALNINNVIGDASRVLMTAVGLGMTQFPVEV</sequence>
<evidence type="ECO:0000313" key="1">
    <source>
        <dbReference type="EMBL" id="QBZ70846.1"/>
    </source>
</evidence>
<dbReference type="Proteomes" id="UP000297195">
    <property type="component" value="Segment"/>
</dbReference>
<accession>A0A4D6DYI4</accession>
<keyword evidence="2" id="KW-1185">Reference proteome</keyword>
<protein>
    <submittedName>
        <fullName evidence="1">Uncharacterized protein</fullName>
    </submittedName>
</protein>
<organism evidence="1 2">
    <name type="scientific">Edwardsiella phage pEt-SU</name>
    <dbReference type="NCBI Taxonomy" id="2562142"/>
    <lineage>
        <taxon>Viruses</taxon>
        <taxon>Duplodnaviria</taxon>
        <taxon>Heunggongvirae</taxon>
        <taxon>Uroviricota</taxon>
        <taxon>Caudoviricetes</taxon>
        <taxon>Chimalliviridae</taxon>
        <taxon>Petsuvirus</taxon>
        <taxon>Petsuvirus pEtSU</taxon>
    </lineage>
</organism>
<reference evidence="1 2" key="1">
    <citation type="submission" date="2019-03" db="EMBL/GenBank/DDBJ databases">
        <authorList>
            <person name="Kim S.G."/>
            <person name="Park S.C."/>
        </authorList>
    </citation>
    <scope>NUCLEOTIDE SEQUENCE [LARGE SCALE GENOMIC DNA]</scope>
</reference>
<evidence type="ECO:0000313" key="2">
    <source>
        <dbReference type="Proteomes" id="UP000297195"/>
    </source>
</evidence>
<proteinExistence type="predicted"/>